<evidence type="ECO:0000259" key="6">
    <source>
        <dbReference type="Pfam" id="PF07992"/>
    </source>
</evidence>
<dbReference type="PANTHER" id="PTHR43014:SF5">
    <property type="entry name" value="GLUTATHIONE REDUCTASE (NADPH)"/>
    <property type="match status" value="1"/>
</dbReference>
<feature type="domain" description="Pyridine nucleotide-disulphide oxidoreductase dimerisation" evidence="5">
    <location>
        <begin position="337"/>
        <end position="437"/>
    </location>
</feature>
<accession>A0ABW3PL72</accession>
<proteinExistence type="inferred from homology"/>
<dbReference type="SUPFAM" id="SSF55424">
    <property type="entry name" value="FAD/NAD-linked reductases, dimerisation (C-terminal) domain"/>
    <property type="match status" value="1"/>
</dbReference>
<dbReference type="SUPFAM" id="SSF51905">
    <property type="entry name" value="FAD/NAD(P)-binding domain"/>
    <property type="match status" value="1"/>
</dbReference>
<evidence type="ECO:0000313" key="7">
    <source>
        <dbReference type="EMBL" id="MFD1125098.1"/>
    </source>
</evidence>
<dbReference type="InterPro" id="IPR004099">
    <property type="entry name" value="Pyr_nucl-diS_OxRdtase_dimer"/>
</dbReference>
<evidence type="ECO:0000256" key="2">
    <source>
        <dbReference type="ARBA" id="ARBA00007532"/>
    </source>
</evidence>
<dbReference type="PRINTS" id="PR00411">
    <property type="entry name" value="PNDRDTASEI"/>
</dbReference>
<dbReference type="Gene3D" id="3.50.50.60">
    <property type="entry name" value="FAD/NAD(P)-binding domain"/>
    <property type="match status" value="2"/>
</dbReference>
<dbReference type="EMBL" id="JBHTLH010000019">
    <property type="protein sequence ID" value="MFD1125098.1"/>
    <property type="molecule type" value="Genomic_DNA"/>
</dbReference>
<reference evidence="8" key="1">
    <citation type="journal article" date="2019" name="Int. J. Syst. Evol. Microbiol.">
        <title>The Global Catalogue of Microorganisms (GCM) 10K type strain sequencing project: providing services to taxonomists for standard genome sequencing and annotation.</title>
        <authorList>
            <consortium name="The Broad Institute Genomics Platform"/>
            <consortium name="The Broad Institute Genome Sequencing Center for Infectious Disease"/>
            <person name="Wu L."/>
            <person name="Ma J."/>
        </authorList>
    </citation>
    <scope>NUCLEOTIDE SEQUENCE [LARGE SCALE GENOMIC DNA]</scope>
    <source>
        <strain evidence="8">CCUG 71848</strain>
    </source>
</reference>
<name>A0ABW3PL72_9LACO</name>
<gene>
    <name evidence="7" type="ORF">ACFQ22_06995</name>
</gene>
<dbReference type="PIRSF" id="PIRSF000350">
    <property type="entry name" value="Mercury_reductase_MerA"/>
    <property type="match status" value="1"/>
</dbReference>
<feature type="domain" description="FAD/NAD(P)-binding" evidence="6">
    <location>
        <begin position="7"/>
        <end position="315"/>
    </location>
</feature>
<dbReference type="Gene3D" id="3.30.390.30">
    <property type="match status" value="1"/>
</dbReference>
<dbReference type="Pfam" id="PF02852">
    <property type="entry name" value="Pyr_redox_dim"/>
    <property type="match status" value="1"/>
</dbReference>
<dbReference type="InterPro" id="IPR016156">
    <property type="entry name" value="FAD/NAD-linked_Rdtase_dimer_sf"/>
</dbReference>
<dbReference type="PANTHER" id="PTHR43014">
    <property type="entry name" value="MERCURIC REDUCTASE"/>
    <property type="match status" value="1"/>
</dbReference>
<dbReference type="Proteomes" id="UP001597156">
    <property type="component" value="Unassembled WGS sequence"/>
</dbReference>
<dbReference type="InterPro" id="IPR023753">
    <property type="entry name" value="FAD/NAD-binding_dom"/>
</dbReference>
<evidence type="ECO:0000256" key="4">
    <source>
        <dbReference type="ARBA" id="ARBA00022827"/>
    </source>
</evidence>
<dbReference type="InterPro" id="IPR036188">
    <property type="entry name" value="FAD/NAD-bd_sf"/>
</dbReference>
<keyword evidence="4" id="KW-0274">FAD</keyword>
<dbReference type="PRINTS" id="PR00368">
    <property type="entry name" value="FADPNR"/>
</dbReference>
<keyword evidence="8" id="KW-1185">Reference proteome</keyword>
<comment type="caution">
    <text evidence="7">The sequence shown here is derived from an EMBL/GenBank/DDBJ whole genome shotgun (WGS) entry which is preliminary data.</text>
</comment>
<dbReference type="GO" id="GO:0016491">
    <property type="term" value="F:oxidoreductase activity"/>
    <property type="evidence" value="ECO:0007669"/>
    <property type="project" value="UniProtKB-KW"/>
</dbReference>
<evidence type="ECO:0000256" key="3">
    <source>
        <dbReference type="ARBA" id="ARBA00022630"/>
    </source>
</evidence>
<evidence type="ECO:0000313" key="8">
    <source>
        <dbReference type="Proteomes" id="UP001597156"/>
    </source>
</evidence>
<dbReference type="EC" id="1.-.-.-" evidence="7"/>
<dbReference type="Pfam" id="PF07992">
    <property type="entry name" value="Pyr_redox_2"/>
    <property type="match status" value="1"/>
</dbReference>
<keyword evidence="7" id="KW-0560">Oxidoreductase</keyword>
<dbReference type="RefSeq" id="WP_121978024.1">
    <property type="nucleotide sequence ID" value="NZ_JBHTLH010000019.1"/>
</dbReference>
<protein>
    <submittedName>
        <fullName evidence="7">Dihydrolipoyl dehydrogenase family protein</fullName>
        <ecNumber evidence="7">1.-.-.-</ecNumber>
    </submittedName>
</protein>
<evidence type="ECO:0000256" key="1">
    <source>
        <dbReference type="ARBA" id="ARBA00001974"/>
    </source>
</evidence>
<evidence type="ECO:0000259" key="5">
    <source>
        <dbReference type="Pfam" id="PF02852"/>
    </source>
</evidence>
<comment type="similarity">
    <text evidence="2">Belongs to the class-I pyridine nucleotide-disulfide oxidoreductase family.</text>
</comment>
<dbReference type="InterPro" id="IPR001100">
    <property type="entry name" value="Pyr_nuc-diS_OxRdtase"/>
</dbReference>
<sequence length="443" mass="48665">MANQYDYDVLYLGSGHGTFDGAIPLAHSGVKVGIIEEDMIGGTCPNYGCNAKITLDAPVALTREVERLQGVVEGNLTINWTKSEAHKQDVIKGLPGMIGGLLKDSGIDVIHGKGSFKDRHTVTVNGQSKTAKNIVISTGLRPHRLDIPGTELAHDSRAFMSLTELPKRIAIVGSGYISMEFATIANAAGSEVTVLMHHDRALRKFYHPYVAQVVKDLEKRGVKFIKNAGVSAFEKSGDQFEVHYGDDHTLTVDWILDATGRIPNVENIGLDEVGVHYNQNGVEVNDYLQTNVDNIYASGDVIDKTQPKLTPTAIFESTYLFKRFSGQSSEPIHYPVIPSVVFTSPRIAKAGVSVEEAKENGDDVETNYLPDDWYRQVDNETMGDNSLFFDKQHHLIGVTEVSEQADNVINTLLPAIEFKFGPEELGRLVYLFPSISSSAWAQL</sequence>
<organism evidence="7 8">
    <name type="scientific">Lentilactobacillus raoultii</name>
    <dbReference type="NCBI Taxonomy" id="1987503"/>
    <lineage>
        <taxon>Bacteria</taxon>
        <taxon>Bacillati</taxon>
        <taxon>Bacillota</taxon>
        <taxon>Bacilli</taxon>
        <taxon>Lactobacillales</taxon>
        <taxon>Lactobacillaceae</taxon>
        <taxon>Lentilactobacillus</taxon>
    </lineage>
</organism>
<keyword evidence="3" id="KW-0285">Flavoprotein</keyword>
<comment type="cofactor">
    <cofactor evidence="1">
        <name>FAD</name>
        <dbReference type="ChEBI" id="CHEBI:57692"/>
    </cofactor>
</comment>